<comment type="catalytic activity">
    <reaction evidence="7 8">
        <text>L-threonylcarbamoyladenylate + adenosine(37) in tRNA = N(6)-L-threonylcarbamoyladenosine(37) in tRNA + AMP + H(+)</text>
        <dbReference type="Rhea" id="RHEA:37059"/>
        <dbReference type="Rhea" id="RHEA-COMP:10162"/>
        <dbReference type="Rhea" id="RHEA-COMP:10163"/>
        <dbReference type="ChEBI" id="CHEBI:15378"/>
        <dbReference type="ChEBI" id="CHEBI:73682"/>
        <dbReference type="ChEBI" id="CHEBI:74411"/>
        <dbReference type="ChEBI" id="CHEBI:74418"/>
        <dbReference type="ChEBI" id="CHEBI:456215"/>
        <dbReference type="EC" id="2.3.1.234"/>
    </reaction>
</comment>
<sequence length="351" mass="37180">MLILGIETSCDETAAAVVRDGASVLSSVVVSQIEDHAQFGGVVPEIASRKHSEAISMVVQAAVNKAGIMFGDLEACAVTRGPGLIGSLLVGVSAAKGIALALDIPICGVNHVHGHLFSAFLEHPDLQFPFVGLVVSGGHTSLYYVKDPLRVELVGKTRDDAAGEAFDKVAKLLGLGYPGGPVIERRARLANGHTEPFPRALIDKTTLDFSFSGLKTAVLRRVEKLCGVCQNRNVHGSFHQLIPNTESNESAALVNSLAHGFQEAIIDVLTTKLFWAAERYHVDHVVVCGGVACNDALRQRVQDQGQAQGVRTIFPSPVLCTDNAAMIASRADTLLAALGGDDLGFSAKSRW</sequence>
<feature type="binding site" evidence="8">
    <location>
        <position position="111"/>
    </location>
    <ligand>
        <name>Fe cation</name>
        <dbReference type="ChEBI" id="CHEBI:24875"/>
    </ligand>
</feature>
<keyword evidence="3 8" id="KW-0819">tRNA processing</keyword>
<dbReference type="InterPro" id="IPR022450">
    <property type="entry name" value="TsaD"/>
</dbReference>
<keyword evidence="6 8" id="KW-0012">Acyltransferase</keyword>
<dbReference type="CDD" id="cd24133">
    <property type="entry name" value="ASKHA_NBD_TsaD_bac"/>
    <property type="match status" value="1"/>
</dbReference>
<evidence type="ECO:0000256" key="8">
    <source>
        <dbReference type="HAMAP-Rule" id="MF_01445"/>
    </source>
</evidence>
<dbReference type="Gene3D" id="3.30.420.40">
    <property type="match status" value="2"/>
</dbReference>
<name>A0A7C4ARP9_9BACT</name>
<dbReference type="GO" id="GO:0005506">
    <property type="term" value="F:iron ion binding"/>
    <property type="evidence" value="ECO:0007669"/>
    <property type="project" value="UniProtKB-UniRule"/>
</dbReference>
<evidence type="ECO:0000256" key="3">
    <source>
        <dbReference type="ARBA" id="ARBA00022694"/>
    </source>
</evidence>
<evidence type="ECO:0000256" key="6">
    <source>
        <dbReference type="ARBA" id="ARBA00023315"/>
    </source>
</evidence>
<evidence type="ECO:0000256" key="2">
    <source>
        <dbReference type="ARBA" id="ARBA00022679"/>
    </source>
</evidence>
<keyword evidence="2 8" id="KW-0808">Transferase</keyword>
<evidence type="ECO:0000256" key="7">
    <source>
        <dbReference type="ARBA" id="ARBA00048117"/>
    </source>
</evidence>
<feature type="binding site" evidence="8">
    <location>
        <begin position="134"/>
        <end position="138"/>
    </location>
    <ligand>
        <name>substrate</name>
    </ligand>
</feature>
<dbReference type="PANTHER" id="PTHR11735:SF6">
    <property type="entry name" value="TRNA N6-ADENOSINE THREONYLCARBAMOYLTRANSFERASE, MITOCHONDRIAL"/>
    <property type="match status" value="1"/>
</dbReference>
<feature type="binding site" evidence="8">
    <location>
        <position position="184"/>
    </location>
    <ligand>
        <name>substrate</name>
    </ligand>
</feature>
<comment type="subcellular location">
    <subcellularLocation>
        <location evidence="8">Cytoplasm</location>
    </subcellularLocation>
</comment>
<proteinExistence type="inferred from homology"/>
<protein>
    <recommendedName>
        <fullName evidence="8">tRNA N6-adenosine threonylcarbamoyltransferase</fullName>
        <ecNumber evidence="8">2.3.1.234</ecNumber>
    </recommendedName>
    <alternativeName>
        <fullName evidence="8">N6-L-threonylcarbamoyladenine synthase</fullName>
        <shortName evidence="8">t(6)A synthase</shortName>
    </alternativeName>
    <alternativeName>
        <fullName evidence="8">t(6)A37 threonylcarbamoyladenosine biosynthesis protein TsaD</fullName>
    </alternativeName>
    <alternativeName>
        <fullName evidence="8">tRNA threonylcarbamoyladenosine biosynthesis protein TsaD</fullName>
    </alternativeName>
</protein>
<feature type="domain" description="Gcp-like" evidence="9">
    <location>
        <begin position="24"/>
        <end position="328"/>
    </location>
</feature>
<evidence type="ECO:0000256" key="4">
    <source>
        <dbReference type="ARBA" id="ARBA00022723"/>
    </source>
</evidence>
<dbReference type="Pfam" id="PF00814">
    <property type="entry name" value="TsaD"/>
    <property type="match status" value="1"/>
</dbReference>
<dbReference type="GO" id="GO:0005737">
    <property type="term" value="C:cytoplasm"/>
    <property type="evidence" value="ECO:0007669"/>
    <property type="project" value="UniProtKB-SubCell"/>
</dbReference>
<dbReference type="GO" id="GO:0002949">
    <property type="term" value="P:tRNA threonylcarbamoyladenosine modification"/>
    <property type="evidence" value="ECO:0007669"/>
    <property type="project" value="UniProtKB-UniRule"/>
</dbReference>
<gene>
    <name evidence="8 10" type="primary">tsaD</name>
    <name evidence="10" type="ORF">ENV54_05935</name>
</gene>
<dbReference type="InterPro" id="IPR000905">
    <property type="entry name" value="Gcp-like_dom"/>
</dbReference>
<evidence type="ECO:0000259" key="9">
    <source>
        <dbReference type="Pfam" id="PF00814"/>
    </source>
</evidence>
<dbReference type="EMBL" id="DTGT01000184">
    <property type="protein sequence ID" value="HGH60823.1"/>
    <property type="molecule type" value="Genomic_DNA"/>
</dbReference>
<evidence type="ECO:0000256" key="1">
    <source>
        <dbReference type="ARBA" id="ARBA00022490"/>
    </source>
</evidence>
<feature type="binding site" evidence="8">
    <location>
        <position position="322"/>
    </location>
    <ligand>
        <name>Fe cation</name>
        <dbReference type="ChEBI" id="CHEBI:24875"/>
    </ligand>
</feature>
<dbReference type="HAMAP" id="MF_01445">
    <property type="entry name" value="TsaD"/>
    <property type="match status" value="1"/>
</dbReference>
<organism evidence="10">
    <name type="scientific">Desulfomonile tiedjei</name>
    <dbReference type="NCBI Taxonomy" id="2358"/>
    <lineage>
        <taxon>Bacteria</taxon>
        <taxon>Pseudomonadati</taxon>
        <taxon>Thermodesulfobacteriota</taxon>
        <taxon>Desulfomonilia</taxon>
        <taxon>Desulfomonilales</taxon>
        <taxon>Desulfomonilaceae</taxon>
        <taxon>Desulfomonile</taxon>
    </lineage>
</organism>
<dbReference type="AlphaFoldDB" id="A0A7C4ARP9"/>
<comment type="similarity">
    <text evidence="8">Belongs to the KAE1 / TsaD family.</text>
</comment>
<dbReference type="EC" id="2.3.1.234" evidence="8"/>
<keyword evidence="4 8" id="KW-0479">Metal-binding</keyword>
<dbReference type="FunFam" id="3.30.420.40:FF:000040">
    <property type="entry name" value="tRNA N6-adenosine threonylcarbamoyltransferase"/>
    <property type="match status" value="1"/>
</dbReference>
<feature type="binding site" evidence="8">
    <location>
        <position position="115"/>
    </location>
    <ligand>
        <name>Fe cation</name>
        <dbReference type="ChEBI" id="CHEBI:24875"/>
    </ligand>
</feature>
<dbReference type="InterPro" id="IPR017861">
    <property type="entry name" value="KAE1/TsaD"/>
</dbReference>
<dbReference type="InterPro" id="IPR043129">
    <property type="entry name" value="ATPase_NBD"/>
</dbReference>
<dbReference type="NCBIfam" id="TIGR03723">
    <property type="entry name" value="T6A_TsaD_YgjD"/>
    <property type="match status" value="1"/>
</dbReference>
<dbReference type="NCBIfam" id="TIGR00329">
    <property type="entry name" value="gcp_kae1"/>
    <property type="match status" value="1"/>
</dbReference>
<feature type="binding site" evidence="8">
    <location>
        <position position="167"/>
    </location>
    <ligand>
        <name>substrate</name>
    </ligand>
</feature>
<evidence type="ECO:0000313" key="10">
    <source>
        <dbReference type="EMBL" id="HGH60823.1"/>
    </source>
</evidence>
<comment type="cofactor">
    <cofactor evidence="8">
        <name>Fe(2+)</name>
        <dbReference type="ChEBI" id="CHEBI:29033"/>
    </cofactor>
    <text evidence="8">Binds 1 Fe(2+) ion per subunit.</text>
</comment>
<evidence type="ECO:0000256" key="5">
    <source>
        <dbReference type="ARBA" id="ARBA00023004"/>
    </source>
</evidence>
<dbReference type="FunFam" id="3.30.420.40:FF:000012">
    <property type="entry name" value="tRNA N6-adenosine threonylcarbamoyltransferase"/>
    <property type="match status" value="1"/>
</dbReference>
<feature type="binding site" evidence="8">
    <location>
        <position position="294"/>
    </location>
    <ligand>
        <name>substrate</name>
    </ligand>
</feature>
<comment type="function">
    <text evidence="8">Required for the formation of a threonylcarbamoyl group on adenosine at position 37 (t(6)A37) in tRNAs that read codons beginning with adenine. Is involved in the transfer of the threonylcarbamoyl moiety of threonylcarbamoyl-AMP (TC-AMP) to the N6 group of A37, together with TsaE and TsaB. TsaD likely plays a direct catalytic role in this reaction.</text>
</comment>
<dbReference type="SUPFAM" id="SSF53067">
    <property type="entry name" value="Actin-like ATPase domain"/>
    <property type="match status" value="1"/>
</dbReference>
<dbReference type="PANTHER" id="PTHR11735">
    <property type="entry name" value="TRNA N6-ADENOSINE THREONYLCARBAMOYLTRANSFERASE"/>
    <property type="match status" value="1"/>
</dbReference>
<dbReference type="PRINTS" id="PR00789">
    <property type="entry name" value="OSIALOPTASE"/>
</dbReference>
<reference evidence="10" key="1">
    <citation type="journal article" date="2020" name="mSystems">
        <title>Genome- and Community-Level Interaction Insights into Carbon Utilization and Element Cycling Functions of Hydrothermarchaeota in Hydrothermal Sediment.</title>
        <authorList>
            <person name="Zhou Z."/>
            <person name="Liu Y."/>
            <person name="Xu W."/>
            <person name="Pan J."/>
            <person name="Luo Z.H."/>
            <person name="Li M."/>
        </authorList>
    </citation>
    <scope>NUCLEOTIDE SEQUENCE [LARGE SCALE GENOMIC DNA]</scope>
    <source>
        <strain evidence="10">SpSt-769</strain>
    </source>
</reference>
<keyword evidence="1 8" id="KW-0963">Cytoplasm</keyword>
<comment type="caution">
    <text evidence="10">The sequence shown here is derived from an EMBL/GenBank/DDBJ whole genome shotgun (WGS) entry which is preliminary data.</text>
</comment>
<feature type="binding site" evidence="8">
    <location>
        <position position="180"/>
    </location>
    <ligand>
        <name>substrate</name>
    </ligand>
</feature>
<keyword evidence="5 8" id="KW-0408">Iron</keyword>
<dbReference type="GO" id="GO:0061711">
    <property type="term" value="F:tRNA N(6)-L-threonylcarbamoyladenine synthase activity"/>
    <property type="evidence" value="ECO:0007669"/>
    <property type="project" value="UniProtKB-EC"/>
</dbReference>
<accession>A0A7C4ARP9</accession>